<feature type="region of interest" description="Disordered" evidence="1">
    <location>
        <begin position="56"/>
        <end position="77"/>
    </location>
</feature>
<feature type="compositionally biased region" description="Basic and acidic residues" evidence="1">
    <location>
        <begin position="536"/>
        <end position="546"/>
    </location>
</feature>
<feature type="compositionally biased region" description="Low complexity" evidence="1">
    <location>
        <begin position="1667"/>
        <end position="1678"/>
    </location>
</feature>
<feature type="compositionally biased region" description="Basic residues" evidence="1">
    <location>
        <begin position="872"/>
        <end position="887"/>
    </location>
</feature>
<feature type="compositionally biased region" description="Low complexity" evidence="1">
    <location>
        <begin position="838"/>
        <end position="852"/>
    </location>
</feature>
<feature type="region of interest" description="Disordered" evidence="1">
    <location>
        <begin position="370"/>
        <end position="446"/>
    </location>
</feature>
<feature type="compositionally biased region" description="Low complexity" evidence="1">
    <location>
        <begin position="1699"/>
        <end position="1716"/>
    </location>
</feature>
<feature type="region of interest" description="Disordered" evidence="1">
    <location>
        <begin position="759"/>
        <end position="859"/>
    </location>
</feature>
<feature type="compositionally biased region" description="Gly residues" evidence="1">
    <location>
        <begin position="1875"/>
        <end position="1884"/>
    </location>
</feature>
<organism evidence="2">
    <name type="scientific">Cyprideis torosa</name>
    <dbReference type="NCBI Taxonomy" id="163714"/>
    <lineage>
        <taxon>Eukaryota</taxon>
        <taxon>Metazoa</taxon>
        <taxon>Ecdysozoa</taxon>
        <taxon>Arthropoda</taxon>
        <taxon>Crustacea</taxon>
        <taxon>Oligostraca</taxon>
        <taxon>Ostracoda</taxon>
        <taxon>Podocopa</taxon>
        <taxon>Podocopida</taxon>
        <taxon>Cytherocopina</taxon>
        <taxon>Cytheroidea</taxon>
        <taxon>Cytherideidae</taxon>
        <taxon>Cyprideis</taxon>
    </lineage>
</organism>
<feature type="region of interest" description="Disordered" evidence="1">
    <location>
        <begin position="1"/>
        <end position="39"/>
    </location>
</feature>
<feature type="compositionally biased region" description="Basic residues" evidence="1">
    <location>
        <begin position="1012"/>
        <end position="1021"/>
    </location>
</feature>
<feature type="compositionally biased region" description="Low complexity" evidence="1">
    <location>
        <begin position="486"/>
        <end position="499"/>
    </location>
</feature>
<evidence type="ECO:0000313" key="2">
    <source>
        <dbReference type="EMBL" id="CAD7233148.1"/>
    </source>
</evidence>
<feature type="region of interest" description="Disordered" evidence="1">
    <location>
        <begin position="872"/>
        <end position="894"/>
    </location>
</feature>
<reference evidence="2" key="1">
    <citation type="submission" date="2020-11" db="EMBL/GenBank/DDBJ databases">
        <authorList>
            <person name="Tran Van P."/>
        </authorList>
    </citation>
    <scope>NUCLEOTIDE SEQUENCE</scope>
</reference>
<dbReference type="EMBL" id="OB665732">
    <property type="protein sequence ID" value="CAD7233148.1"/>
    <property type="molecule type" value="Genomic_DNA"/>
</dbReference>
<feature type="region of interest" description="Disordered" evidence="1">
    <location>
        <begin position="689"/>
        <end position="734"/>
    </location>
</feature>
<feature type="region of interest" description="Disordered" evidence="1">
    <location>
        <begin position="1202"/>
        <end position="1233"/>
    </location>
</feature>
<feature type="region of interest" description="Disordered" evidence="1">
    <location>
        <begin position="483"/>
        <end position="509"/>
    </location>
</feature>
<name>A0A7R8WJZ4_9CRUS</name>
<feature type="compositionally biased region" description="Low complexity" evidence="1">
    <location>
        <begin position="524"/>
        <end position="535"/>
    </location>
</feature>
<feature type="region of interest" description="Disordered" evidence="1">
    <location>
        <begin position="1875"/>
        <end position="1898"/>
    </location>
</feature>
<feature type="region of interest" description="Disordered" evidence="1">
    <location>
        <begin position="521"/>
        <end position="581"/>
    </location>
</feature>
<accession>A0A7R8WJZ4</accession>
<feature type="compositionally biased region" description="Basic and acidic residues" evidence="1">
    <location>
        <begin position="759"/>
        <end position="769"/>
    </location>
</feature>
<feature type="region of interest" description="Disordered" evidence="1">
    <location>
        <begin position="595"/>
        <end position="667"/>
    </location>
</feature>
<gene>
    <name evidence="2" type="ORF">CTOB1V02_LOCUS10971</name>
</gene>
<feature type="compositionally biased region" description="Low complexity" evidence="1">
    <location>
        <begin position="619"/>
        <end position="628"/>
    </location>
</feature>
<feature type="compositionally biased region" description="Basic residues" evidence="1">
    <location>
        <begin position="780"/>
        <end position="789"/>
    </location>
</feature>
<protein>
    <submittedName>
        <fullName evidence="2">Uncharacterized protein</fullName>
    </submittedName>
</protein>
<feature type="region of interest" description="Disordered" evidence="1">
    <location>
        <begin position="309"/>
        <end position="347"/>
    </location>
</feature>
<feature type="non-terminal residue" evidence="2">
    <location>
        <position position="1"/>
    </location>
</feature>
<feature type="compositionally biased region" description="Basic and acidic residues" evidence="1">
    <location>
        <begin position="564"/>
        <end position="581"/>
    </location>
</feature>
<evidence type="ECO:0000256" key="1">
    <source>
        <dbReference type="SAM" id="MobiDB-lite"/>
    </source>
</evidence>
<feature type="region of interest" description="Disordered" evidence="1">
    <location>
        <begin position="1010"/>
        <end position="1030"/>
    </location>
</feature>
<dbReference type="OrthoDB" id="10247769at2759"/>
<proteinExistence type="predicted"/>
<feature type="region of interest" description="Disordered" evidence="1">
    <location>
        <begin position="1096"/>
        <end position="1120"/>
    </location>
</feature>
<sequence>MDNSQSGQALDETKIAGAVVATEDPSSRRRGSASPPRGTLYVTLDTLEGLVPEFRGATFSAGKEDTDGSQLPGGDSLPLDESVAEEAKEVIEIGDWIAHNEDDFDEDFLDGRTQGTGGRLQAGQDYSCEALQRSGPRDLPAEHLQRFYWLTGVFPRGRWSPQRSRTSYTEIQEHRRQPKQFFIGDHGEDTAFASRKPRVSFCTDAPQIQTAGSSTPGLLKRPSKSQRPWIRSRQSLTPVAIPQGRTLPTRIIPIIEMIQPSHRRHKTSSAEIRHAGCLSQVRKSREPIPSALLQATNILHKYIKDSESPDKALSQVLSSPKRSSSKTAKKQTVLKVKVQPTRKKSLKKSSEIFPLGYRKANAKMGAISGKKVSAAPGSDSAAARRQGAAITSPKETPTSRRRTLQEPLRRIPLHMCERKSTKPKKTRTSSGTALRQTSGADQGFLGLQDASTKPEHIDVTSDGRQSVSIDSDSINLSKLLPRETIGSVSPKPSKSGSRRASNKDIVVSSTVPSETIDELFSGWRQRGGQSKSGKGQSDHQDCRASRNETNPIPRTSRQRQSSKSQKENLEEPPFDRDRSYNLQHKFRDQQRAATIAEPQGLWPQDHKPDPLLKSRSRKSPLSPEPLSRTETQGEANEEQKIQPRRQRTSTPDTGYSLSGHRTDSTASSELLQNLDRFIEKCNGFYHQNRNQLSSEQPPPGTEWEQPFTEAESAAPKPNPHGDNAIGLRPLSHAPPSCMEGRLGWPRTEWPVHEQLPRKELPEVTKEPPSRHQACSLPVRNQRKRRHPLRRNTTVSQRKLIGSFQHPMASPRKRVRRGDELVQGKNRNSRNPTRRPRELTTTSSSSSSENELPYLRLRQTPDIDQTLQRLLFKRRLKKQQRPKRKSAARRYGLPPPVLKEKKGILTALARHLSTVLMEMEVANGLRLPAPPPRFNVAGQDATPQRFNSYLSEGRRRLGCTEFPLWRRLFPGAGRSQSASTVDRALSVQDTFQRHFGNREVCATSRCGRLQQRMPRRSPRRRDSKNAISISGFRGGRVVRRRNPPSPHMRPCLPKINLPVFLQRPLQGQACRRCKKAQTLATFIPRLYPVRELLSREVTRQGQLQKKDKDSTGPKTIPEDSKEDSCEFLSIFGSRAQQLRNPAVYRSDIHDSHDCSKTASKERIEIGAFYKTIRKNDFCFNTSVFSNSQVLQCQFEDDLSLPGIKGQEIGEGEGREGEAIAGGDEQDAPPQDEWRPTTVMQETLARFYDMFRSVADKQPHLFRAPSCPPTKEGINVPPIESDEPDQPQIVLDRTSSLPNKPGRKCSVGIQYSERALPIIYPSAPILAQCSYWPGPQSSGKNFVHIPLQHRDISRFFSPPYRGKMPYDCLRGDTCSATGICPHQRLWVQPPVVRMVSSSPERWGSSVSCPMNKGSSTTDVGTQIETMRTHKSSNTQAQNPNLDVLVELVRKLQLQPVISTTDAGTQIETLSSFKTTQTDLELQKPTLKATTPTTSDSRPFVSKSTLKEIANEINFESEAASKISSCPFVHSRHNTTQTEDLVNRSRSTSLVGGNEGATDANKKVQLLEKDADLLARLLSRLQTACNLFDEDKARDSEGGGERTEEESLTWLTKHSQGATGDRHVTVRDKQHATIREKQWLQEPLDETMRDENVTMRDQQIQHGSPCPPMSTESFTTSTTFEASPRARKKGTDRRVQMGGGRRSQTSTTASSCSSTGRTRPGTSETSLTFAPAPTIHCGFMGRRLTYSPPIKTGRTHKKVYHPASHINCQTQLSHKKVYHPASHINCQTQLSHINCQKPLSHIQSQKPASHINCRKTTELSQIKSRQAASHIETHKPASPTNCQQPMSHICKQLSHITCREQISPIEVQAIQNNGRIASGGAGFGGGQRSREHSEEALGKSPVQLSDLPVMQLAPGSEFFDVITRSEPPCKPFFASLAAVDDVTANAFKSPFIAEVE</sequence>
<feature type="compositionally biased region" description="Basic and acidic residues" evidence="1">
    <location>
        <begin position="403"/>
        <end position="420"/>
    </location>
</feature>
<feature type="compositionally biased region" description="Basic and acidic residues" evidence="1">
    <location>
        <begin position="1885"/>
        <end position="1894"/>
    </location>
</feature>
<feature type="region of interest" description="Disordered" evidence="1">
    <location>
        <begin position="1656"/>
        <end position="1726"/>
    </location>
</feature>